<dbReference type="RefSeq" id="WP_012862483.1">
    <property type="nucleotide sequence ID" value="NC_013517.1"/>
</dbReference>
<keyword evidence="3" id="KW-1185">Reference proteome</keyword>
<evidence type="ECO:0000313" key="3">
    <source>
        <dbReference type="Proteomes" id="UP000000845"/>
    </source>
</evidence>
<gene>
    <name evidence="2" type="ordered locus">Sterm_3059</name>
</gene>
<dbReference type="eggNOG" id="ENOG50338R9">
    <property type="taxonomic scope" value="Bacteria"/>
</dbReference>
<dbReference type="EMBL" id="CP001739">
    <property type="protein sequence ID" value="ACZ09901.1"/>
    <property type="molecule type" value="Genomic_DNA"/>
</dbReference>
<reference evidence="3" key="1">
    <citation type="submission" date="2009-09" db="EMBL/GenBank/DDBJ databases">
        <title>The complete chromosome of Sebaldella termitidis ATCC 33386.</title>
        <authorList>
            <consortium name="US DOE Joint Genome Institute (JGI-PGF)"/>
            <person name="Lucas S."/>
            <person name="Copeland A."/>
            <person name="Lapidus A."/>
            <person name="Glavina del Rio T."/>
            <person name="Dalin E."/>
            <person name="Tice H."/>
            <person name="Bruce D."/>
            <person name="Goodwin L."/>
            <person name="Pitluck S."/>
            <person name="Kyrpides N."/>
            <person name="Mavromatis K."/>
            <person name="Ivanova N."/>
            <person name="Mikhailova N."/>
            <person name="Sims D."/>
            <person name="Meincke L."/>
            <person name="Brettin T."/>
            <person name="Detter J.C."/>
            <person name="Han C."/>
            <person name="Larimer F."/>
            <person name="Land M."/>
            <person name="Hauser L."/>
            <person name="Markowitz V."/>
            <person name="Cheng J.F."/>
            <person name="Hugenholtz P."/>
            <person name="Woyke T."/>
            <person name="Wu D."/>
            <person name="Eisen J.A."/>
        </authorList>
    </citation>
    <scope>NUCLEOTIDE SEQUENCE [LARGE SCALE GENOMIC DNA]</scope>
    <source>
        <strain evidence="3">ATCC 33386 / NCTC 11300</strain>
    </source>
</reference>
<dbReference type="STRING" id="526218.Sterm_3059"/>
<dbReference type="InterPro" id="IPR006674">
    <property type="entry name" value="HD_domain"/>
</dbReference>
<evidence type="ECO:0000259" key="1">
    <source>
        <dbReference type="Pfam" id="PF01966"/>
    </source>
</evidence>
<evidence type="ECO:0000313" key="2">
    <source>
        <dbReference type="EMBL" id="ACZ09901.1"/>
    </source>
</evidence>
<name>D1AP67_SEBTE</name>
<protein>
    <recommendedName>
        <fullName evidence="1">HD domain-containing protein</fullName>
    </recommendedName>
</protein>
<dbReference type="Pfam" id="PF01966">
    <property type="entry name" value="HD"/>
    <property type="match status" value="1"/>
</dbReference>
<dbReference type="KEGG" id="str:Sterm_3059"/>
<proteinExistence type="predicted"/>
<dbReference type="SUPFAM" id="SSF109604">
    <property type="entry name" value="HD-domain/PDEase-like"/>
    <property type="match status" value="1"/>
</dbReference>
<reference evidence="2 3" key="2">
    <citation type="journal article" date="2010" name="Stand. Genomic Sci.">
        <title>Complete genome sequence of Sebaldella termitidis type strain (NCTC 11300).</title>
        <authorList>
            <person name="Harmon-Smith M."/>
            <person name="Celia L."/>
            <person name="Chertkov O."/>
            <person name="Lapidus A."/>
            <person name="Copeland A."/>
            <person name="Glavina Del Rio T."/>
            <person name="Nolan M."/>
            <person name="Lucas S."/>
            <person name="Tice H."/>
            <person name="Cheng J.F."/>
            <person name="Han C."/>
            <person name="Detter J.C."/>
            <person name="Bruce D."/>
            <person name="Goodwin L."/>
            <person name="Pitluck S."/>
            <person name="Pati A."/>
            <person name="Liolios K."/>
            <person name="Ivanova N."/>
            <person name="Mavromatis K."/>
            <person name="Mikhailova N."/>
            <person name="Chen A."/>
            <person name="Palaniappan K."/>
            <person name="Land M."/>
            <person name="Hauser L."/>
            <person name="Chang Y.J."/>
            <person name="Jeffries C.D."/>
            <person name="Brettin T."/>
            <person name="Goker M."/>
            <person name="Beck B."/>
            <person name="Bristow J."/>
            <person name="Eisen J.A."/>
            <person name="Markowitz V."/>
            <person name="Hugenholtz P."/>
            <person name="Kyrpides N.C."/>
            <person name="Klenk H.P."/>
            <person name="Chen F."/>
        </authorList>
    </citation>
    <scope>NUCLEOTIDE SEQUENCE [LARGE SCALE GENOMIC DNA]</scope>
    <source>
        <strain evidence="3">ATCC 33386 / NCTC 11300</strain>
    </source>
</reference>
<dbReference type="HOGENOM" id="CLU_152472_0_0_0"/>
<organism evidence="2 3">
    <name type="scientific">Sebaldella termitidis (strain ATCC 33386 / NCTC 11300)</name>
    <dbReference type="NCBI Taxonomy" id="526218"/>
    <lineage>
        <taxon>Bacteria</taxon>
        <taxon>Fusobacteriati</taxon>
        <taxon>Fusobacteriota</taxon>
        <taxon>Fusobacteriia</taxon>
        <taxon>Fusobacteriales</taxon>
        <taxon>Leptotrichiaceae</taxon>
        <taxon>Sebaldella</taxon>
    </lineage>
</organism>
<feature type="domain" description="HD" evidence="1">
    <location>
        <begin position="44"/>
        <end position="125"/>
    </location>
</feature>
<dbReference type="AlphaFoldDB" id="D1AP67"/>
<accession>D1AP67</accession>
<dbReference type="Proteomes" id="UP000000845">
    <property type="component" value="Chromosome"/>
</dbReference>
<sequence length="139" mass="16542">MYIIRKAVEYFFPVIPEDLYLEAMELLNEKEKKIFTEMAKYDRKHSLEVYKKVRENDILKNEILYKKLALLHDCGKGNTNVAVRVLHKVNIKTGLKEHPDRGFMKLKETDEELAVLIKNHHVKSYGRFMDEFQRLDDLS</sequence>